<dbReference type="CDD" id="cd22641">
    <property type="entry name" value="C24-like"/>
    <property type="match status" value="1"/>
</dbReference>
<evidence type="ECO:0000256" key="1">
    <source>
        <dbReference type="SAM" id="MobiDB-lite"/>
    </source>
</evidence>
<dbReference type="AlphaFoldDB" id="A0A484WVA8"/>
<accession>A0A484WVA8</accession>
<dbReference type="Proteomes" id="UP000351155">
    <property type="component" value="Unassembled WGS sequence"/>
</dbReference>
<feature type="region of interest" description="Disordered" evidence="1">
    <location>
        <begin position="107"/>
        <end position="139"/>
    </location>
</feature>
<evidence type="ECO:0000313" key="3">
    <source>
        <dbReference type="Proteomes" id="UP000351155"/>
    </source>
</evidence>
<evidence type="ECO:0000313" key="2">
    <source>
        <dbReference type="EMBL" id="VFS14869.1"/>
    </source>
</evidence>
<sequence length="158" mass="16874">MFQKGMIMMFSGTKAETPKGWALCDGGSGTPDLRDRFIVMAGTKFTGKGDGTTTTGSSTVTGTVNVAETKLTTAQIPSHSHDVELNSFNYLYSGLGEVNWINVHREGKDQNAPKATGKTKETGSGQGHKHTATMTTSSHSHTISAIPPYYALAFIMKL</sequence>
<proteinExistence type="predicted"/>
<reference evidence="2 3" key="1">
    <citation type="submission" date="2019-03" db="EMBL/GenBank/DDBJ databases">
        <authorList>
            <consortium name="Pathogen Informatics"/>
        </authorList>
    </citation>
    <scope>NUCLEOTIDE SEQUENCE [LARGE SCALE GENOMIC DNA]</scope>
    <source>
        <strain evidence="2 3">NCTC12126</strain>
    </source>
</reference>
<dbReference type="EMBL" id="CAADIW010000005">
    <property type="protein sequence ID" value="VFS14869.1"/>
    <property type="molecule type" value="Genomic_DNA"/>
</dbReference>
<dbReference type="SUPFAM" id="SSF88874">
    <property type="entry name" value="Receptor-binding domain of short tail fibre protein gp12"/>
    <property type="match status" value="1"/>
</dbReference>
<gene>
    <name evidence="2" type="ORF">NCTC12126_00941</name>
</gene>
<protein>
    <submittedName>
        <fullName evidence="2">Uncharacterized protein</fullName>
    </submittedName>
</protein>
<name>A0A484WVA8_9ENTR</name>
<organism evidence="2 3">
    <name type="scientific">Enterobacter cancerogenus</name>
    <dbReference type="NCBI Taxonomy" id="69218"/>
    <lineage>
        <taxon>Bacteria</taxon>
        <taxon>Pseudomonadati</taxon>
        <taxon>Pseudomonadota</taxon>
        <taxon>Gammaproteobacteria</taxon>
        <taxon>Enterobacterales</taxon>
        <taxon>Enterobacteriaceae</taxon>
        <taxon>Enterobacter</taxon>
        <taxon>Enterobacter cloacae complex</taxon>
    </lineage>
</organism>